<accession>A0ABP0JN21</accession>
<feature type="signal peptide" evidence="2">
    <location>
        <begin position="1"/>
        <end position="20"/>
    </location>
</feature>
<evidence type="ECO:0000256" key="2">
    <source>
        <dbReference type="SAM" id="SignalP"/>
    </source>
</evidence>
<gene>
    <name evidence="3" type="ORF">SCF082_LOCUS12924</name>
    <name evidence="4" type="ORF">SCF082_LOCUS12944</name>
</gene>
<evidence type="ECO:0000256" key="1">
    <source>
        <dbReference type="SAM" id="MobiDB-lite"/>
    </source>
</evidence>
<evidence type="ECO:0000313" key="3">
    <source>
        <dbReference type="EMBL" id="CAK9015835.1"/>
    </source>
</evidence>
<keyword evidence="5" id="KW-1185">Reference proteome</keyword>
<name>A0ABP0JN21_9DINO</name>
<keyword evidence="2" id="KW-0732">Signal</keyword>
<feature type="chain" id="PRO_5045029188" evidence="2">
    <location>
        <begin position="21"/>
        <end position="178"/>
    </location>
</feature>
<reference evidence="3 5" key="1">
    <citation type="submission" date="2024-02" db="EMBL/GenBank/DDBJ databases">
        <authorList>
            <person name="Chen Y."/>
            <person name="Shah S."/>
            <person name="Dougan E. K."/>
            <person name="Thang M."/>
            <person name="Chan C."/>
        </authorList>
    </citation>
    <scope>NUCLEOTIDE SEQUENCE [LARGE SCALE GENOMIC DNA]</scope>
</reference>
<feature type="compositionally biased region" description="Basic residues" evidence="1">
    <location>
        <begin position="162"/>
        <end position="178"/>
    </location>
</feature>
<dbReference type="EMBL" id="CAXAMM010007947">
    <property type="protein sequence ID" value="CAK9015882.1"/>
    <property type="molecule type" value="Genomic_DNA"/>
</dbReference>
<organism evidence="3 5">
    <name type="scientific">Durusdinium trenchii</name>
    <dbReference type="NCBI Taxonomy" id="1381693"/>
    <lineage>
        <taxon>Eukaryota</taxon>
        <taxon>Sar</taxon>
        <taxon>Alveolata</taxon>
        <taxon>Dinophyceae</taxon>
        <taxon>Suessiales</taxon>
        <taxon>Symbiodiniaceae</taxon>
        <taxon>Durusdinium</taxon>
    </lineage>
</organism>
<comment type="caution">
    <text evidence="3">The sequence shown here is derived from an EMBL/GenBank/DDBJ whole genome shotgun (WGS) entry which is preliminary data.</text>
</comment>
<feature type="region of interest" description="Disordered" evidence="1">
    <location>
        <begin position="148"/>
        <end position="178"/>
    </location>
</feature>
<evidence type="ECO:0000313" key="4">
    <source>
        <dbReference type="EMBL" id="CAK9015882.1"/>
    </source>
</evidence>
<dbReference type="Proteomes" id="UP001642464">
    <property type="component" value="Unassembled WGS sequence"/>
</dbReference>
<dbReference type="EMBL" id="CAXAMM010007925">
    <property type="protein sequence ID" value="CAK9015835.1"/>
    <property type="molecule type" value="Genomic_DNA"/>
</dbReference>
<protein>
    <submittedName>
        <fullName evidence="3">Uncharacterized protein</fullName>
    </submittedName>
</protein>
<sequence>MSRRRCSLLVALSVARMALSVRPGRDEEAVSRSEQNETRASSWCWNCCATAQCSGKEYKNRFNQKIAIGECKPIPGKVLNEKQEVVTPAMTEYLQYRVNDGDYLCAEECRVKPAGMSGYPDKVYRTGGVTEGVRCTYEGDLRLKRTYRPSGPTLGQQVARDKARKAATQKKKKSGWFG</sequence>
<evidence type="ECO:0000313" key="5">
    <source>
        <dbReference type="Proteomes" id="UP001642464"/>
    </source>
</evidence>
<proteinExistence type="predicted"/>